<keyword evidence="5 15" id="KW-0548">Nucleotidyltransferase</keyword>
<dbReference type="InterPro" id="IPR007185">
    <property type="entry name" value="DNA_pol_a/d/e_bsu"/>
</dbReference>
<proteinExistence type="inferred from homology"/>
<keyword evidence="9 15" id="KW-0269">Exonuclease</keyword>
<evidence type="ECO:0000259" key="18">
    <source>
        <dbReference type="Pfam" id="PF04042"/>
    </source>
</evidence>
<dbReference type="Gene3D" id="3.60.21.50">
    <property type="match status" value="1"/>
</dbReference>
<evidence type="ECO:0000256" key="11">
    <source>
        <dbReference type="ARBA" id="ARBA00023125"/>
    </source>
</evidence>
<sequence length="563" mass="63937">MLKNLDKMNELLIKLAENGINIGPESFKKIKTLKNPLEFVSTLIIKIKSQFKSKELVVIKDEIINSYLEEFKNSASENTAETIAKKEINKTEEINKNKETDENKEINKNKDENKELNEEINKPNRNQDGVEGKFNFEILIDTSKKSYTKGELVDFVSLFKSRFEKLSKILKKRSQLKVVKKISEIHAQDKQNDFSTIGMIKEIKKTKNGHIFMELEDETGVLNVLISKDDAELIKFSEKLVKDEVVGVLGKIGKNSKKDPKNGSKKESNKSNSLSIASEIIQPGVTRIDKKKMDFSVCFCSDIHIGSNTFVEESFVKFIDWINGDFENEEFKAIGMDIKYLIISGDIVDGIGIYPNQDKELKIKDITKQYDKAAELLSKIRTGVKIIIGPGNHDASRVAEPQPAVPKEYAKSLYELKNVEFVSNPALISLEGIKVLMYHGRGIDDMALGVKGMSMEENDKIMKELMNKRHLAPLYGERTPLAAELEDHLVIDDLPDIFHTGHVHINSYKNYNGIHMINSGTFQTQTEFQKTHNINPTVAVVPILHRGKFIEINFLSSQKKNRK</sequence>
<dbReference type="GO" id="GO:0008310">
    <property type="term" value="F:single-stranded DNA 3'-5' DNA exonuclease activity"/>
    <property type="evidence" value="ECO:0007669"/>
    <property type="project" value="UniProtKB-EC"/>
</dbReference>
<evidence type="ECO:0000256" key="4">
    <source>
        <dbReference type="ARBA" id="ARBA00022679"/>
    </source>
</evidence>
<dbReference type="Pfam" id="PF01336">
    <property type="entry name" value="tRNA_anti-codon"/>
    <property type="match status" value="1"/>
</dbReference>
<comment type="subunit">
    <text evidence="3 15">Heterodimer of a large subunit and a small subunit.</text>
</comment>
<evidence type="ECO:0000313" key="19">
    <source>
        <dbReference type="EMBL" id="KZX15280.1"/>
    </source>
</evidence>
<dbReference type="EC" id="3.1.11.1" evidence="15"/>
<dbReference type="GO" id="GO:0042575">
    <property type="term" value="C:DNA polymerase complex"/>
    <property type="evidence" value="ECO:0007669"/>
    <property type="project" value="TreeGrafter"/>
</dbReference>
<dbReference type="PATRIC" id="fig|49547.3.peg.292"/>
<dbReference type="GO" id="GO:0006308">
    <property type="term" value="P:DNA catabolic process"/>
    <property type="evidence" value="ECO:0007669"/>
    <property type="project" value="UniProtKB-UniRule"/>
</dbReference>
<dbReference type="PANTHER" id="PTHR10416:SF0">
    <property type="entry name" value="DNA POLYMERASE DELTA SUBUNIT 2"/>
    <property type="match status" value="1"/>
</dbReference>
<dbReference type="SUPFAM" id="SSF56300">
    <property type="entry name" value="Metallo-dependent phosphatases"/>
    <property type="match status" value="1"/>
</dbReference>
<comment type="similarity">
    <text evidence="2 15">Belongs to the DNA polymerase delta/II small subunit family.</text>
</comment>
<dbReference type="InterPro" id="IPR012340">
    <property type="entry name" value="NA-bd_OB-fold"/>
</dbReference>
<dbReference type="Proteomes" id="UP000077245">
    <property type="component" value="Unassembled WGS sequence"/>
</dbReference>
<comment type="catalytic activity">
    <reaction evidence="14 15">
        <text>DNA(n) + a 2'-deoxyribonucleoside 5'-triphosphate = DNA(n+1) + diphosphate</text>
        <dbReference type="Rhea" id="RHEA:22508"/>
        <dbReference type="Rhea" id="RHEA-COMP:17339"/>
        <dbReference type="Rhea" id="RHEA-COMP:17340"/>
        <dbReference type="ChEBI" id="CHEBI:33019"/>
        <dbReference type="ChEBI" id="CHEBI:61560"/>
        <dbReference type="ChEBI" id="CHEBI:173112"/>
        <dbReference type="EC" id="2.7.7.7"/>
    </reaction>
</comment>
<dbReference type="NCBIfam" id="NF003118">
    <property type="entry name" value="PRK04036.1-3"/>
    <property type="match status" value="1"/>
</dbReference>
<evidence type="ECO:0000256" key="13">
    <source>
        <dbReference type="ARBA" id="ARBA00024817"/>
    </source>
</evidence>
<evidence type="ECO:0000256" key="6">
    <source>
        <dbReference type="ARBA" id="ARBA00022705"/>
    </source>
</evidence>
<dbReference type="InterPro" id="IPR024826">
    <property type="entry name" value="DNA_pol_delta/II_ssu"/>
</dbReference>
<keyword evidence="7 15" id="KW-0540">Nuclease</keyword>
<evidence type="ECO:0000313" key="20">
    <source>
        <dbReference type="Proteomes" id="UP000077245"/>
    </source>
</evidence>
<evidence type="ECO:0000256" key="3">
    <source>
        <dbReference type="ARBA" id="ARBA00011315"/>
    </source>
</evidence>
<organism evidence="19 20">
    <name type="scientific">Methanobrevibacter curvatus</name>
    <dbReference type="NCBI Taxonomy" id="49547"/>
    <lineage>
        <taxon>Archaea</taxon>
        <taxon>Methanobacteriati</taxon>
        <taxon>Methanobacteriota</taxon>
        <taxon>Methanomada group</taxon>
        <taxon>Methanobacteria</taxon>
        <taxon>Methanobacteriales</taxon>
        <taxon>Methanobacteriaceae</taxon>
        <taxon>Methanobrevibacter</taxon>
    </lineage>
</organism>
<keyword evidence="4 15" id="KW-0808">Transferase</keyword>
<feature type="region of interest" description="Disordered" evidence="16">
    <location>
        <begin position="96"/>
        <end position="128"/>
    </location>
</feature>
<dbReference type="InterPro" id="IPR004365">
    <property type="entry name" value="NA-bd_OB_tRNA"/>
</dbReference>
<comment type="catalytic activity">
    <reaction evidence="1 15">
        <text>Exonucleolytic cleavage in the 3'- to 5'-direction to yield nucleoside 5'-phosphates.</text>
        <dbReference type="EC" id="3.1.11.1"/>
    </reaction>
</comment>
<name>A0A166D7B5_9EURY</name>
<evidence type="ECO:0000256" key="14">
    <source>
        <dbReference type="ARBA" id="ARBA00049244"/>
    </source>
</evidence>
<evidence type="ECO:0000256" key="9">
    <source>
        <dbReference type="ARBA" id="ARBA00022839"/>
    </source>
</evidence>
<dbReference type="HAMAP" id="MF_00325">
    <property type="entry name" value="DNApol_II_A_arch"/>
    <property type="match status" value="1"/>
</dbReference>
<dbReference type="PIRSF" id="PIRSF000803">
    <property type="entry name" value="Arc_Pol2_small"/>
    <property type="match status" value="1"/>
</dbReference>
<evidence type="ECO:0000256" key="2">
    <source>
        <dbReference type="ARBA" id="ARBA00006035"/>
    </source>
</evidence>
<dbReference type="GO" id="GO:0003887">
    <property type="term" value="F:DNA-directed DNA polymerase activity"/>
    <property type="evidence" value="ECO:0007669"/>
    <property type="project" value="UniProtKB-UniRule"/>
</dbReference>
<keyword evidence="10 15" id="KW-0239">DNA-directed DNA polymerase</keyword>
<dbReference type="InterPro" id="IPR029052">
    <property type="entry name" value="Metallo-depent_PP-like"/>
</dbReference>
<keyword evidence="11 15" id="KW-0238">DNA-binding</keyword>
<dbReference type="SUPFAM" id="SSF50249">
    <property type="entry name" value="Nucleic acid-binding proteins"/>
    <property type="match status" value="1"/>
</dbReference>
<dbReference type="EMBL" id="LWMV01000042">
    <property type="protein sequence ID" value="KZX15280.1"/>
    <property type="molecule type" value="Genomic_DNA"/>
</dbReference>
<evidence type="ECO:0000256" key="12">
    <source>
        <dbReference type="ARBA" id="ARBA00023268"/>
    </source>
</evidence>
<comment type="caution">
    <text evidence="19">The sequence shown here is derived from an EMBL/GenBank/DDBJ whole genome shotgun (WGS) entry which is preliminary data.</text>
</comment>
<dbReference type="PANTHER" id="PTHR10416">
    <property type="entry name" value="DNA POLYMERASE DELTA SUBUNIT 2"/>
    <property type="match status" value="1"/>
</dbReference>
<dbReference type="STRING" id="49547.MBCUR_02770"/>
<dbReference type="AlphaFoldDB" id="A0A166D7B5"/>
<comment type="function">
    <text evidence="13 15">Possesses two activities: a DNA synthesis (polymerase) and an exonucleolytic activity that degrades single-stranded DNA in the 3' to 5' direction. Has a template-primer preference which is characteristic of a replicative DNA polymerase.</text>
</comment>
<dbReference type="Pfam" id="PF04042">
    <property type="entry name" value="DNA_pol_E_B"/>
    <property type="match status" value="1"/>
</dbReference>
<evidence type="ECO:0000256" key="15">
    <source>
        <dbReference type="HAMAP-Rule" id="MF_00325"/>
    </source>
</evidence>
<keyword evidence="12 15" id="KW-0511">Multifunctional enzyme</keyword>
<keyword evidence="6 15" id="KW-0235">DNA replication</keyword>
<accession>A0A166D7B5</accession>
<dbReference type="InterPro" id="IPR011149">
    <property type="entry name" value="Pol2_small_arc"/>
</dbReference>
<reference evidence="19 20" key="1">
    <citation type="submission" date="2016-04" db="EMBL/GenBank/DDBJ databases">
        <title>Genome sequence of Methanobrevibacter curvatus DSM 11111.</title>
        <authorList>
            <person name="Poehlein A."/>
            <person name="Seedorf H."/>
            <person name="Daniel R."/>
        </authorList>
    </citation>
    <scope>NUCLEOTIDE SEQUENCE [LARGE SCALE GENOMIC DNA]</scope>
    <source>
        <strain evidence="19 20">DSM 11111</strain>
    </source>
</reference>
<dbReference type="GO" id="GO:0006271">
    <property type="term" value="P:DNA strand elongation involved in DNA replication"/>
    <property type="evidence" value="ECO:0007669"/>
    <property type="project" value="TreeGrafter"/>
</dbReference>
<evidence type="ECO:0000256" key="7">
    <source>
        <dbReference type="ARBA" id="ARBA00022722"/>
    </source>
</evidence>
<feature type="domain" description="DNA polymerase alpha/delta/epsilon subunit B" evidence="18">
    <location>
        <begin position="297"/>
        <end position="502"/>
    </location>
</feature>
<feature type="domain" description="OB" evidence="17">
    <location>
        <begin position="197"/>
        <end position="257"/>
    </location>
</feature>
<gene>
    <name evidence="19" type="primary">dnaE2</name>
    <name evidence="15" type="synonym">polB</name>
    <name evidence="19" type="ORF">MBCUR_02770</name>
</gene>
<protein>
    <recommendedName>
        <fullName evidence="15">DNA polymerase II small subunit</fullName>
        <shortName evidence="15">Pol II</shortName>
        <ecNumber evidence="15">2.7.7.7</ecNumber>
    </recommendedName>
    <alternativeName>
        <fullName evidence="15">Exodeoxyribonuclease small subunit</fullName>
        <ecNumber evidence="15">3.1.11.1</ecNumber>
    </alternativeName>
</protein>
<evidence type="ECO:0000256" key="1">
    <source>
        <dbReference type="ARBA" id="ARBA00000563"/>
    </source>
</evidence>
<evidence type="ECO:0000256" key="16">
    <source>
        <dbReference type="SAM" id="MobiDB-lite"/>
    </source>
</evidence>
<dbReference type="CDD" id="cd07386">
    <property type="entry name" value="MPP_DNA_pol_II_small_archeal_C"/>
    <property type="match status" value="1"/>
</dbReference>
<keyword evidence="20" id="KW-1185">Reference proteome</keyword>
<evidence type="ECO:0000259" key="17">
    <source>
        <dbReference type="Pfam" id="PF01336"/>
    </source>
</evidence>
<evidence type="ECO:0000256" key="8">
    <source>
        <dbReference type="ARBA" id="ARBA00022801"/>
    </source>
</evidence>
<dbReference type="GO" id="GO:0003677">
    <property type="term" value="F:DNA binding"/>
    <property type="evidence" value="ECO:0007669"/>
    <property type="project" value="UniProtKB-UniRule"/>
</dbReference>
<evidence type="ECO:0000256" key="10">
    <source>
        <dbReference type="ARBA" id="ARBA00022932"/>
    </source>
</evidence>
<keyword evidence="8 15" id="KW-0378">Hydrolase</keyword>
<dbReference type="EC" id="2.7.7.7" evidence="15"/>
<feature type="compositionally biased region" description="Basic and acidic residues" evidence="16">
    <location>
        <begin position="96"/>
        <end position="122"/>
    </location>
</feature>
<evidence type="ECO:0000256" key="5">
    <source>
        <dbReference type="ARBA" id="ARBA00022695"/>
    </source>
</evidence>